<reference evidence="2 3" key="1">
    <citation type="submission" date="2018-12" db="EMBL/GenBank/DDBJ databases">
        <title>Draft genome sequence of Xylaria grammica IHI A82.</title>
        <authorList>
            <person name="Buettner E."/>
            <person name="Kellner H."/>
        </authorList>
    </citation>
    <scope>NUCLEOTIDE SEQUENCE [LARGE SCALE GENOMIC DNA]</scope>
    <source>
        <strain evidence="2 3">IHI A82</strain>
    </source>
</reference>
<dbReference type="AlphaFoldDB" id="A0A439CQL3"/>
<keyword evidence="1" id="KW-0732">Signal</keyword>
<evidence type="ECO:0000313" key="3">
    <source>
        <dbReference type="Proteomes" id="UP000286045"/>
    </source>
</evidence>
<evidence type="ECO:0000256" key="1">
    <source>
        <dbReference type="SAM" id="SignalP"/>
    </source>
</evidence>
<dbReference type="Proteomes" id="UP000286045">
    <property type="component" value="Unassembled WGS sequence"/>
</dbReference>
<feature type="signal peptide" evidence="1">
    <location>
        <begin position="1"/>
        <end position="22"/>
    </location>
</feature>
<sequence length="371" mass="41271">MFPLRHFLCCVLLFSVGTLVSALSITDLFEISFDEDVAGNCEAEGAGRFARYIKEGISLAMAGIDFVNAATDSSDELHVQAKRLGTEWFRNPDSDDYESILIYYEKVLDWLQNNGPNDDGDNPLKPYLFCGDSWALRKSLQDPLFGTDGKPVRDNNGDVVLIGDNSDMLNAQSEQAKATRQAVYPYWSERLSGYVWAPAFGPLPTDGYCAQPKAYGFCFTPSSQPLIGHSWISLCDYSFTDLVLGQPKCNVVEKNDFRENVAPEGAGNINDVTPESATFFHELFHLLYGAAETIPPDTPDRKEVYGTWQILGQEPLEGATNGEKMESYQALANPETYTQVAVAFYYTKTLPLADGRRQEFYTGFCTVQDDV</sequence>
<feature type="chain" id="PRO_5019161816" description="Lysine-specific metallo-endopeptidase domain-containing protein" evidence="1">
    <location>
        <begin position="23"/>
        <end position="371"/>
    </location>
</feature>
<evidence type="ECO:0008006" key="4">
    <source>
        <dbReference type="Google" id="ProtNLM"/>
    </source>
</evidence>
<name>A0A439CQL3_9PEZI</name>
<organism evidence="2 3">
    <name type="scientific">Xylaria grammica</name>
    <dbReference type="NCBI Taxonomy" id="363999"/>
    <lineage>
        <taxon>Eukaryota</taxon>
        <taxon>Fungi</taxon>
        <taxon>Dikarya</taxon>
        <taxon>Ascomycota</taxon>
        <taxon>Pezizomycotina</taxon>
        <taxon>Sordariomycetes</taxon>
        <taxon>Xylariomycetidae</taxon>
        <taxon>Xylariales</taxon>
        <taxon>Xylariaceae</taxon>
        <taxon>Xylaria</taxon>
    </lineage>
</organism>
<accession>A0A439CQL3</accession>
<protein>
    <recommendedName>
        <fullName evidence="4">Lysine-specific metallo-endopeptidase domain-containing protein</fullName>
    </recommendedName>
</protein>
<evidence type="ECO:0000313" key="2">
    <source>
        <dbReference type="EMBL" id="RWA04458.1"/>
    </source>
</evidence>
<gene>
    <name evidence="2" type="ORF">EKO27_g10651</name>
</gene>
<dbReference type="EMBL" id="RYZI01000566">
    <property type="protein sequence ID" value="RWA04458.1"/>
    <property type="molecule type" value="Genomic_DNA"/>
</dbReference>
<proteinExistence type="predicted"/>
<comment type="caution">
    <text evidence="2">The sequence shown here is derived from an EMBL/GenBank/DDBJ whole genome shotgun (WGS) entry which is preliminary data.</text>
</comment>
<keyword evidence="3" id="KW-1185">Reference proteome</keyword>